<name>A0A915EUJ4_9BILA</name>
<accession>A0A915EUJ4</accession>
<dbReference type="Gene3D" id="3.90.800.10">
    <property type="entry name" value="Glutamyl-tRNA Synthetase, Domain 3"/>
    <property type="match status" value="1"/>
</dbReference>
<evidence type="ECO:0000256" key="3">
    <source>
        <dbReference type="ARBA" id="ARBA00022840"/>
    </source>
</evidence>
<evidence type="ECO:0000313" key="9">
    <source>
        <dbReference type="WBParaSite" id="jg9429"/>
    </source>
</evidence>
<evidence type="ECO:0000256" key="1">
    <source>
        <dbReference type="ARBA" id="ARBA00022598"/>
    </source>
</evidence>
<feature type="domain" description="Glutamyl/glutaminyl-tRNA synthetase class Ib catalytic" evidence="7">
    <location>
        <begin position="1"/>
        <end position="105"/>
    </location>
</feature>
<keyword evidence="3 6" id="KW-0067">ATP-binding</keyword>
<dbReference type="AlphaFoldDB" id="A0A915EUJ4"/>
<dbReference type="InterPro" id="IPR020058">
    <property type="entry name" value="Glu/Gln-tRNA-synth_Ib_cat-dom"/>
</dbReference>
<dbReference type="FunFam" id="3.90.800.10:FF:000001">
    <property type="entry name" value="Glutamine--tRNA ligase"/>
    <property type="match status" value="1"/>
</dbReference>
<keyword evidence="2 6" id="KW-0547">Nucleotide-binding</keyword>
<evidence type="ECO:0000256" key="5">
    <source>
        <dbReference type="ARBA" id="ARBA00023146"/>
    </source>
</evidence>
<dbReference type="GO" id="GO:0005524">
    <property type="term" value="F:ATP binding"/>
    <property type="evidence" value="ECO:0007669"/>
    <property type="project" value="UniProtKB-KW"/>
</dbReference>
<dbReference type="GO" id="GO:0005829">
    <property type="term" value="C:cytosol"/>
    <property type="evidence" value="ECO:0007669"/>
    <property type="project" value="TreeGrafter"/>
</dbReference>
<dbReference type="Proteomes" id="UP000887574">
    <property type="component" value="Unplaced"/>
</dbReference>
<evidence type="ECO:0000256" key="4">
    <source>
        <dbReference type="ARBA" id="ARBA00022917"/>
    </source>
</evidence>
<organism evidence="8 9">
    <name type="scientific">Ditylenchus dipsaci</name>
    <dbReference type="NCBI Taxonomy" id="166011"/>
    <lineage>
        <taxon>Eukaryota</taxon>
        <taxon>Metazoa</taxon>
        <taxon>Ecdysozoa</taxon>
        <taxon>Nematoda</taxon>
        <taxon>Chromadorea</taxon>
        <taxon>Rhabditida</taxon>
        <taxon>Tylenchina</taxon>
        <taxon>Tylenchomorpha</taxon>
        <taxon>Sphaerularioidea</taxon>
        <taxon>Anguinidae</taxon>
        <taxon>Anguininae</taxon>
        <taxon>Ditylenchus</taxon>
    </lineage>
</organism>
<dbReference type="GO" id="GO:0006424">
    <property type="term" value="P:glutamyl-tRNA aminoacylation"/>
    <property type="evidence" value="ECO:0007669"/>
    <property type="project" value="TreeGrafter"/>
</dbReference>
<dbReference type="Pfam" id="PF00749">
    <property type="entry name" value="tRNA-synt_1c"/>
    <property type="match status" value="1"/>
</dbReference>
<evidence type="ECO:0000256" key="6">
    <source>
        <dbReference type="RuleBase" id="RU363037"/>
    </source>
</evidence>
<dbReference type="GO" id="GO:0017102">
    <property type="term" value="C:methionyl glutamyl tRNA synthetase complex"/>
    <property type="evidence" value="ECO:0007669"/>
    <property type="project" value="TreeGrafter"/>
</dbReference>
<dbReference type="SUPFAM" id="SSF52374">
    <property type="entry name" value="Nucleotidylyl transferase"/>
    <property type="match status" value="1"/>
</dbReference>
<dbReference type="PANTHER" id="PTHR43097:SF5">
    <property type="entry name" value="GLUTAMATE--TRNA LIGASE"/>
    <property type="match status" value="1"/>
</dbReference>
<protein>
    <submittedName>
        <fullName evidence="9">Glutamyl/glutaminyl-tRNA synthetase class Ib catalytic domain-containing protein</fullName>
    </submittedName>
</protein>
<keyword evidence="5 6" id="KW-0030">Aminoacyl-tRNA synthetase</keyword>
<dbReference type="PANTHER" id="PTHR43097">
    <property type="entry name" value="GLUTAMINE-TRNA LIGASE"/>
    <property type="match status" value="1"/>
</dbReference>
<evidence type="ECO:0000256" key="2">
    <source>
        <dbReference type="ARBA" id="ARBA00022741"/>
    </source>
</evidence>
<dbReference type="WBParaSite" id="jg9429">
    <property type="protein sequence ID" value="jg9429"/>
    <property type="gene ID" value="jg9429"/>
</dbReference>
<evidence type="ECO:0000259" key="7">
    <source>
        <dbReference type="Pfam" id="PF00749"/>
    </source>
</evidence>
<evidence type="ECO:0000313" key="8">
    <source>
        <dbReference type="Proteomes" id="UP000887574"/>
    </source>
</evidence>
<keyword evidence="1 6" id="KW-0436">Ligase</keyword>
<dbReference type="InterPro" id="IPR050132">
    <property type="entry name" value="Gln/Glu-tRNA_Ligase"/>
</dbReference>
<comment type="similarity">
    <text evidence="6">Belongs to the class-I aminoacyl-tRNA synthetase family.</text>
</comment>
<reference evidence="9" key="1">
    <citation type="submission" date="2022-11" db="UniProtKB">
        <authorList>
            <consortium name="WormBaseParasite"/>
        </authorList>
    </citation>
    <scope>IDENTIFICATION</scope>
</reference>
<keyword evidence="4 6" id="KW-0648">Protein biosynthesis</keyword>
<sequence>MLVEGKAYVDNTDSKTMQVQREQQIESKNRYNSTQKNLELWQEMKQGTLKGQDFSVRIKIDMRSNSRAMRDPVIYRCKKEEHPRTGNKYKVYPTYSFACPVIDKTSITSSVML</sequence>
<keyword evidence="8" id="KW-1185">Reference proteome</keyword>
<proteinExistence type="inferred from homology"/>
<dbReference type="GO" id="GO:0004818">
    <property type="term" value="F:glutamate-tRNA ligase activity"/>
    <property type="evidence" value="ECO:0007669"/>
    <property type="project" value="TreeGrafter"/>
</dbReference>